<name>A0A2G8LGS9_STIJA</name>
<keyword evidence="3" id="KW-1185">Reference proteome</keyword>
<feature type="compositionally biased region" description="Pro residues" evidence="1">
    <location>
        <begin position="580"/>
        <end position="599"/>
    </location>
</feature>
<gene>
    <name evidence="2" type="ORF">BSL78_03602</name>
</gene>
<evidence type="ECO:0008006" key="4">
    <source>
        <dbReference type="Google" id="ProtNLM"/>
    </source>
</evidence>
<dbReference type="InterPro" id="IPR037746">
    <property type="entry name" value="Dok-7"/>
</dbReference>
<organism evidence="2 3">
    <name type="scientific">Stichopus japonicus</name>
    <name type="common">Sea cucumber</name>
    <dbReference type="NCBI Taxonomy" id="307972"/>
    <lineage>
        <taxon>Eukaryota</taxon>
        <taxon>Metazoa</taxon>
        <taxon>Echinodermata</taxon>
        <taxon>Eleutherozoa</taxon>
        <taxon>Echinozoa</taxon>
        <taxon>Holothuroidea</taxon>
        <taxon>Aspidochirotacea</taxon>
        <taxon>Aspidochirotida</taxon>
        <taxon>Stichopodidae</taxon>
        <taxon>Apostichopus</taxon>
    </lineage>
</organism>
<dbReference type="Proteomes" id="UP000230750">
    <property type="component" value="Unassembled WGS sequence"/>
</dbReference>
<dbReference type="EMBL" id="MRZV01000082">
    <property type="protein sequence ID" value="PIK59458.1"/>
    <property type="molecule type" value="Genomic_DNA"/>
</dbReference>
<feature type="compositionally biased region" description="Polar residues" evidence="1">
    <location>
        <begin position="234"/>
        <end position="244"/>
    </location>
</feature>
<dbReference type="Gene3D" id="2.30.29.30">
    <property type="entry name" value="Pleckstrin-homology domain (PH domain)/Phosphotyrosine-binding domain (PTB)"/>
    <property type="match status" value="1"/>
</dbReference>
<feature type="region of interest" description="Disordered" evidence="1">
    <location>
        <begin position="418"/>
        <end position="437"/>
    </location>
</feature>
<feature type="region of interest" description="Disordered" evidence="1">
    <location>
        <begin position="177"/>
        <end position="207"/>
    </location>
</feature>
<feature type="compositionally biased region" description="Low complexity" evidence="1">
    <location>
        <begin position="178"/>
        <end position="189"/>
    </location>
</feature>
<feature type="compositionally biased region" description="Polar residues" evidence="1">
    <location>
        <begin position="489"/>
        <end position="503"/>
    </location>
</feature>
<dbReference type="GO" id="GO:0007528">
    <property type="term" value="P:neuromuscular junction development"/>
    <property type="evidence" value="ECO:0007669"/>
    <property type="project" value="TreeGrafter"/>
</dbReference>
<feature type="region of interest" description="Disordered" evidence="1">
    <location>
        <begin position="234"/>
        <end position="266"/>
    </location>
</feature>
<comment type="caution">
    <text evidence="2">The sequence shown here is derived from an EMBL/GenBank/DDBJ whole genome shotgun (WGS) entry which is preliminary data.</text>
</comment>
<feature type="region of interest" description="Disordered" evidence="1">
    <location>
        <begin position="481"/>
        <end position="600"/>
    </location>
</feature>
<dbReference type="PANTHER" id="PTHR21636">
    <property type="entry name" value="PROTEIN DOK-7"/>
    <property type="match status" value="1"/>
</dbReference>
<evidence type="ECO:0000256" key="1">
    <source>
        <dbReference type="SAM" id="MobiDB-lite"/>
    </source>
</evidence>
<dbReference type="OrthoDB" id="6537982at2759"/>
<accession>A0A2G8LGS9</accession>
<evidence type="ECO:0000313" key="3">
    <source>
        <dbReference type="Proteomes" id="UP000230750"/>
    </source>
</evidence>
<sequence>MTSFKFELILQQDLVLFYKDQVILRFYKNKDAVELGKEIGREQISISAQNFCGISLAYRYSKNPYVLTVICLDFVILLSFESHDQLLNGTIKFRIPCQVIPKELIKSWSLSTLQKYTSVGDSIFFSSTTSKGEKSFVLVTKDTTVADNLKNHFDLATSVQPPRERLSYIANPGFQQIQPSNSGVSSSNNGPGGHGNHGSQNGGNFVHKRNQDEYGVQEPLHNVNGDICRANSCSEHGSQKSFGSRRQFEELRARTNSHDSSSEPSVFDPLLKPLSSSKEQQNCIPMHGLPSSSLPSGAAAVAANGHGDFGFWKPSYSHQEETMFLYECTSGSPAPVREQNYEVMNLFDHIRHQHHHDHAAASQSCQRAGCSECGDRGASVVVHQGHGEDFSNEETRYMNLFTRRADGHIPPSVPLSPLFIPQHSEARDNGSPTLSHNSYSFLPNKQIVNLNGTELPSPAVVISATALVPVPFDHESLVKPSGPIAMLKSPNSPNKSSEGSSAATDKVETKETKEARSVASSASSVEIGSKTTTSHHRQRQNSYPAENSLRMPRKYSMPPVSGNLLADTRQNSYDLQAQPPELPPRIPPREPFLPSPPPYGIRQRCYTDSVYAVKGARASGQSLTVGT</sequence>
<dbReference type="AlphaFoldDB" id="A0A2G8LGS9"/>
<dbReference type="GO" id="GO:0019901">
    <property type="term" value="F:protein kinase binding"/>
    <property type="evidence" value="ECO:0007669"/>
    <property type="project" value="InterPro"/>
</dbReference>
<evidence type="ECO:0000313" key="2">
    <source>
        <dbReference type="EMBL" id="PIK59458.1"/>
    </source>
</evidence>
<reference evidence="2 3" key="1">
    <citation type="journal article" date="2017" name="PLoS Biol.">
        <title>The sea cucumber genome provides insights into morphological evolution and visceral regeneration.</title>
        <authorList>
            <person name="Zhang X."/>
            <person name="Sun L."/>
            <person name="Yuan J."/>
            <person name="Sun Y."/>
            <person name="Gao Y."/>
            <person name="Zhang L."/>
            <person name="Li S."/>
            <person name="Dai H."/>
            <person name="Hamel J.F."/>
            <person name="Liu C."/>
            <person name="Yu Y."/>
            <person name="Liu S."/>
            <person name="Lin W."/>
            <person name="Guo K."/>
            <person name="Jin S."/>
            <person name="Xu P."/>
            <person name="Storey K.B."/>
            <person name="Huan P."/>
            <person name="Zhang T."/>
            <person name="Zhou Y."/>
            <person name="Zhang J."/>
            <person name="Lin C."/>
            <person name="Li X."/>
            <person name="Xing L."/>
            <person name="Huo D."/>
            <person name="Sun M."/>
            <person name="Wang L."/>
            <person name="Mercier A."/>
            <person name="Li F."/>
            <person name="Yang H."/>
            <person name="Xiang J."/>
        </authorList>
    </citation>
    <scope>NUCLEOTIDE SEQUENCE [LARGE SCALE GENOMIC DNA]</scope>
    <source>
        <strain evidence="2">Shaxun</strain>
        <tissue evidence="2">Muscle</tissue>
    </source>
</reference>
<proteinExistence type="predicted"/>
<feature type="compositionally biased region" description="Basic and acidic residues" evidence="1">
    <location>
        <begin position="505"/>
        <end position="516"/>
    </location>
</feature>
<protein>
    <recommendedName>
        <fullName evidence="4">IRS-type PTB domain-containing protein</fullName>
    </recommendedName>
</protein>
<dbReference type="InterPro" id="IPR011993">
    <property type="entry name" value="PH-like_dom_sf"/>
</dbReference>
<feature type="compositionally biased region" description="Basic and acidic residues" evidence="1">
    <location>
        <begin position="246"/>
        <end position="261"/>
    </location>
</feature>
<dbReference type="PANTHER" id="PTHR21636:SF2">
    <property type="entry name" value="PROTEIN DOK-7"/>
    <property type="match status" value="1"/>
</dbReference>